<dbReference type="Gene3D" id="3.80.10.10">
    <property type="entry name" value="Ribonuclease Inhibitor"/>
    <property type="match status" value="1"/>
</dbReference>
<dbReference type="GO" id="GO:0002758">
    <property type="term" value="P:innate immune response-activating signaling pathway"/>
    <property type="evidence" value="ECO:0007669"/>
    <property type="project" value="UniProtKB-ARBA"/>
</dbReference>
<reference evidence="11" key="1">
    <citation type="submission" date="2024-10" db="EMBL/GenBank/DDBJ databases">
        <authorList>
            <person name="Ryan C."/>
        </authorList>
    </citation>
    <scope>NUCLEOTIDE SEQUENCE [LARGE SCALE GENOMIC DNA]</scope>
</reference>
<dbReference type="PRINTS" id="PR00364">
    <property type="entry name" value="DISEASERSIST"/>
</dbReference>
<dbReference type="EMBL" id="OZ075132">
    <property type="protein sequence ID" value="CAL4985357.1"/>
    <property type="molecule type" value="Genomic_DNA"/>
</dbReference>
<dbReference type="FunFam" id="3.40.50.300:FF:001091">
    <property type="entry name" value="Probable disease resistance protein At1g61300"/>
    <property type="match status" value="1"/>
</dbReference>
<dbReference type="InterPro" id="IPR041118">
    <property type="entry name" value="Rx_N"/>
</dbReference>
<dbReference type="Proteomes" id="UP001497457">
    <property type="component" value="Chromosome 22rd"/>
</dbReference>
<dbReference type="InterPro" id="IPR055414">
    <property type="entry name" value="LRR_R13L4/SHOC2-like"/>
</dbReference>
<dbReference type="Gene3D" id="1.10.8.430">
    <property type="entry name" value="Helical domain of apoptotic protease-activating factors"/>
    <property type="match status" value="1"/>
</dbReference>
<evidence type="ECO:0000256" key="2">
    <source>
        <dbReference type="ARBA" id="ARBA00022614"/>
    </source>
</evidence>
<dbReference type="InterPro" id="IPR042197">
    <property type="entry name" value="Apaf_helical"/>
</dbReference>
<dbReference type="GO" id="GO:0009626">
    <property type="term" value="P:plant-type hypersensitive response"/>
    <property type="evidence" value="ECO:0007669"/>
    <property type="project" value="UniProtKB-ARBA"/>
</dbReference>
<dbReference type="Pfam" id="PF00931">
    <property type="entry name" value="NB-ARC"/>
    <property type="match status" value="1"/>
</dbReference>
<dbReference type="SUPFAM" id="SSF52540">
    <property type="entry name" value="P-loop containing nucleoside triphosphate hydrolases"/>
    <property type="match status" value="1"/>
</dbReference>
<evidence type="ECO:0000256" key="3">
    <source>
        <dbReference type="ARBA" id="ARBA00022737"/>
    </source>
</evidence>
<keyword evidence="12" id="KW-1185">Reference proteome</keyword>
<keyword evidence="3" id="KW-0677">Repeat</keyword>
<name>A0ABC9AWM1_9POAL</name>
<dbReference type="Pfam" id="PF23598">
    <property type="entry name" value="LRR_14"/>
    <property type="match status" value="1"/>
</dbReference>
<dbReference type="AlphaFoldDB" id="A0ABC9AWM1"/>
<feature type="domain" description="Disease resistance protein winged helix" evidence="9">
    <location>
        <begin position="431"/>
        <end position="502"/>
    </location>
</feature>
<dbReference type="PANTHER" id="PTHR23155">
    <property type="entry name" value="DISEASE RESISTANCE PROTEIN RP"/>
    <property type="match status" value="1"/>
</dbReference>
<dbReference type="CDD" id="cd14798">
    <property type="entry name" value="RX-CC_like"/>
    <property type="match status" value="1"/>
</dbReference>
<evidence type="ECO:0000259" key="10">
    <source>
        <dbReference type="Pfam" id="PF23598"/>
    </source>
</evidence>
<organism evidence="11 12">
    <name type="scientific">Urochloa decumbens</name>
    <dbReference type="NCBI Taxonomy" id="240449"/>
    <lineage>
        <taxon>Eukaryota</taxon>
        <taxon>Viridiplantae</taxon>
        <taxon>Streptophyta</taxon>
        <taxon>Embryophyta</taxon>
        <taxon>Tracheophyta</taxon>
        <taxon>Spermatophyta</taxon>
        <taxon>Magnoliopsida</taxon>
        <taxon>Liliopsida</taxon>
        <taxon>Poales</taxon>
        <taxon>Poaceae</taxon>
        <taxon>PACMAD clade</taxon>
        <taxon>Panicoideae</taxon>
        <taxon>Panicodae</taxon>
        <taxon>Paniceae</taxon>
        <taxon>Melinidinae</taxon>
        <taxon>Urochloa</taxon>
    </lineage>
</organism>
<dbReference type="GO" id="GO:0042742">
    <property type="term" value="P:defense response to bacterium"/>
    <property type="evidence" value="ECO:0007669"/>
    <property type="project" value="UniProtKB-ARBA"/>
</dbReference>
<feature type="domain" description="Disease resistance R13L4/SHOC-2-like LRR" evidence="10">
    <location>
        <begin position="546"/>
        <end position="880"/>
    </location>
</feature>
<keyword evidence="5" id="KW-0611">Plant defense</keyword>
<evidence type="ECO:0000256" key="4">
    <source>
        <dbReference type="ARBA" id="ARBA00022741"/>
    </source>
</evidence>
<evidence type="ECO:0000313" key="11">
    <source>
        <dbReference type="EMBL" id="CAL4985357.1"/>
    </source>
</evidence>
<evidence type="ECO:0000313" key="12">
    <source>
        <dbReference type="Proteomes" id="UP001497457"/>
    </source>
</evidence>
<dbReference type="Pfam" id="PF18052">
    <property type="entry name" value="Rx_N"/>
    <property type="match status" value="1"/>
</dbReference>
<evidence type="ECO:0000259" key="9">
    <source>
        <dbReference type="Pfam" id="PF23559"/>
    </source>
</evidence>
<dbReference type="InterPro" id="IPR032675">
    <property type="entry name" value="LRR_dom_sf"/>
</dbReference>
<dbReference type="InterPro" id="IPR036388">
    <property type="entry name" value="WH-like_DNA-bd_sf"/>
</dbReference>
<dbReference type="InterPro" id="IPR058922">
    <property type="entry name" value="WHD_DRP"/>
</dbReference>
<protein>
    <submittedName>
        <fullName evidence="11">Uncharacterized protein</fullName>
    </submittedName>
</protein>
<accession>A0ABC9AWM1</accession>
<dbReference type="FunFam" id="1.10.10.10:FF:000322">
    <property type="entry name" value="Probable disease resistance protein At1g63360"/>
    <property type="match status" value="1"/>
</dbReference>
<sequence length="921" mass="103899">MAEAVVGVLIGKLGAVLAKEAAIYGASLLCKESSAVRDLFCEVHKAEEELEMMKAFLHDSEKFKDTSETTGILLKKIRDLAFQIEDIVDEFTYKLEEEKHGGFAARIKKKIMHVKIWRRLALQLRYVNAELQDVAKKRDLYDLPRMERCVGGHSCHARPKNQRLRFAKEEHLVGIKYNADTLKQWLLGDLKECNNKVVTVWGMGGAGKTTLVDHVYKIVKVDFDTAAWVTVSKSYQVEDLLKKIAIEFGLSVDASSTEMRNIAEAICNHLEGKRYILVLDDVWEKDVWINIMDAFPCNCISRIVLTSRKYEVASLAFSNSVIKVEPLGANDSWKLFCNVAFGNNSDKMCPQELQDLAAKFLQKCEGLPIAITCIGRLLSCRPLTHSAWKRVDDELELHLTKNAIPGTDIILKLSLEDLPYDLKNCFLHCAIFPEDHEMKRRRLMRHWITAGFIKDKENKTLEEVAEGYLNELVDRSLLQIVKKNASGRVRCCRMHDVVRRLALDKADKECFGKVYDGSGTRLVHSTRRLSIQSTDIAPLSQSGAKHIRAIYAFTSSVDIDLLRPIIASSSLLSTLDLQGIQIKMLPNEVFRLFNLRFLGLRNTGIEILPEAVGRLKILEVLDAFGTGLLSLPNDVAKLKKLRYLYASPVFLEGNLTHYGAVNVPMGIGNLTGLHALQYVKASLPTLCDVAALTELRTFAVSGVTCEHSLNLCRAIMNMSHLVRLTVTTSNENEVLPLEALCLPETISKLVLGGQLENKQVPLILPTWSHLNNLTRLTLALSKLDEDSFSSLVVLHGLCYLHLAKAYDGKRMYFPAMSFPKLQQLRIWGAVLLNQVVIEDGALKSLVKLGFSDCPELRHLPHGIEYLKDIEELYLLDTAEELIEKLRHESAVNQCNEELMKISHIRKVVVRLTEKDIWLRIH</sequence>
<dbReference type="Gene3D" id="1.10.10.10">
    <property type="entry name" value="Winged helix-like DNA-binding domain superfamily/Winged helix DNA-binding domain"/>
    <property type="match status" value="1"/>
</dbReference>
<evidence type="ECO:0000259" key="8">
    <source>
        <dbReference type="Pfam" id="PF18052"/>
    </source>
</evidence>
<dbReference type="SUPFAM" id="SSF52058">
    <property type="entry name" value="L domain-like"/>
    <property type="match status" value="1"/>
</dbReference>
<dbReference type="GO" id="GO:0000166">
    <property type="term" value="F:nucleotide binding"/>
    <property type="evidence" value="ECO:0007669"/>
    <property type="project" value="UniProtKB-KW"/>
</dbReference>
<evidence type="ECO:0000256" key="6">
    <source>
        <dbReference type="ARBA" id="ARBA00023054"/>
    </source>
</evidence>
<feature type="domain" description="Disease resistance N-terminal" evidence="8">
    <location>
        <begin position="5"/>
        <end position="103"/>
    </location>
</feature>
<dbReference type="InterPro" id="IPR038005">
    <property type="entry name" value="RX-like_CC"/>
</dbReference>
<evidence type="ECO:0000256" key="5">
    <source>
        <dbReference type="ARBA" id="ARBA00022821"/>
    </source>
</evidence>
<evidence type="ECO:0000256" key="1">
    <source>
        <dbReference type="ARBA" id="ARBA00008894"/>
    </source>
</evidence>
<dbReference type="Gene3D" id="3.40.50.300">
    <property type="entry name" value="P-loop containing nucleotide triphosphate hydrolases"/>
    <property type="match status" value="1"/>
</dbReference>
<dbReference type="InterPro" id="IPR027417">
    <property type="entry name" value="P-loop_NTPase"/>
</dbReference>
<evidence type="ECO:0000259" key="7">
    <source>
        <dbReference type="Pfam" id="PF00931"/>
    </source>
</evidence>
<dbReference type="InterPro" id="IPR044974">
    <property type="entry name" value="Disease_R_plants"/>
</dbReference>
<keyword evidence="4" id="KW-0547">Nucleotide-binding</keyword>
<gene>
    <name evidence="11" type="ORF">URODEC1_LOCUS57914</name>
</gene>
<keyword evidence="2" id="KW-0433">Leucine-rich repeat</keyword>
<proteinExistence type="inferred from homology"/>
<dbReference type="PANTHER" id="PTHR23155:SF931">
    <property type="entry name" value="OS01G0547000 PROTEIN"/>
    <property type="match status" value="1"/>
</dbReference>
<comment type="similarity">
    <text evidence="1">Belongs to the disease resistance NB-LRR family.</text>
</comment>
<dbReference type="Pfam" id="PF23559">
    <property type="entry name" value="WHD_DRP"/>
    <property type="match status" value="1"/>
</dbReference>
<dbReference type="Gene3D" id="1.20.5.4130">
    <property type="match status" value="1"/>
</dbReference>
<keyword evidence="6" id="KW-0175">Coiled coil</keyword>
<feature type="domain" description="NB-ARC" evidence="7">
    <location>
        <begin position="180"/>
        <end position="345"/>
    </location>
</feature>
<dbReference type="InterPro" id="IPR002182">
    <property type="entry name" value="NB-ARC"/>
</dbReference>